<proteinExistence type="predicted"/>
<dbReference type="EMBL" id="CP157483">
    <property type="protein sequence ID" value="XBO45542.1"/>
    <property type="molecule type" value="Genomic_DNA"/>
</dbReference>
<organism evidence="2">
    <name type="scientific">Pedococcus sp. KACC 23699</name>
    <dbReference type="NCBI Taxonomy" id="3149228"/>
    <lineage>
        <taxon>Bacteria</taxon>
        <taxon>Bacillati</taxon>
        <taxon>Actinomycetota</taxon>
        <taxon>Actinomycetes</taxon>
        <taxon>Micrococcales</taxon>
        <taxon>Intrasporangiaceae</taxon>
        <taxon>Pedococcus</taxon>
    </lineage>
</organism>
<accession>A0AAU7JYN2</accession>
<dbReference type="AlphaFoldDB" id="A0AAU7JYN2"/>
<protein>
    <submittedName>
        <fullName evidence="2">Uncharacterized protein</fullName>
    </submittedName>
</protein>
<feature type="compositionally biased region" description="Acidic residues" evidence="1">
    <location>
        <begin position="30"/>
        <end position="40"/>
    </location>
</feature>
<reference evidence="2" key="1">
    <citation type="submission" date="2024-05" db="EMBL/GenBank/DDBJ databases">
        <authorList>
            <person name="Kim S."/>
            <person name="Heo J."/>
            <person name="Choi H."/>
            <person name="Choi Y."/>
            <person name="Kwon S.-W."/>
            <person name="Kim Y."/>
        </authorList>
    </citation>
    <scope>NUCLEOTIDE SEQUENCE</scope>
    <source>
        <strain evidence="2">KACC 23699</strain>
    </source>
</reference>
<feature type="region of interest" description="Disordered" evidence="1">
    <location>
        <begin position="1"/>
        <end position="40"/>
    </location>
</feature>
<evidence type="ECO:0000256" key="1">
    <source>
        <dbReference type="SAM" id="MobiDB-lite"/>
    </source>
</evidence>
<evidence type="ECO:0000313" key="2">
    <source>
        <dbReference type="EMBL" id="XBO45542.1"/>
    </source>
</evidence>
<name>A0AAU7JYN2_9MICO</name>
<gene>
    <name evidence="2" type="ORF">ABEG17_09495</name>
</gene>
<sequence>MSEERFWPAALSKELDEADQLEQAHPVVGDPDEGYPPDPG</sequence>
<dbReference type="RefSeq" id="WP_406833044.1">
    <property type="nucleotide sequence ID" value="NZ_CP157483.1"/>
</dbReference>